<evidence type="ECO:0000256" key="2">
    <source>
        <dbReference type="ARBA" id="ARBA00012438"/>
    </source>
</evidence>
<evidence type="ECO:0000256" key="3">
    <source>
        <dbReference type="ARBA" id="ARBA00022679"/>
    </source>
</evidence>
<keyword evidence="5" id="KW-0902">Two-component regulatory system</keyword>
<dbReference type="EC" id="2.7.13.3" evidence="2"/>
<dbReference type="PANTHER" id="PTHR24421">
    <property type="entry name" value="NITRATE/NITRITE SENSOR PROTEIN NARX-RELATED"/>
    <property type="match status" value="1"/>
</dbReference>
<keyword evidence="4 7" id="KW-0418">Kinase</keyword>
<evidence type="ECO:0000313" key="7">
    <source>
        <dbReference type="EMBL" id="NMM94730.1"/>
    </source>
</evidence>
<keyword evidence="6" id="KW-0472">Membrane</keyword>
<feature type="transmembrane region" description="Helical" evidence="6">
    <location>
        <begin position="115"/>
        <end position="132"/>
    </location>
</feature>
<keyword evidence="6" id="KW-0812">Transmembrane</keyword>
<sequence>MPIVLIGMVCCITLSIVDKTYAYGWTGIILTICAECVLMLMIPYSRIGAIAAIGLSVFIDNAPSYWVSPLVTLAMTICASFIFGYVERSRWYSIVFVSLSAVALCVGAFLRNGEVLAVILYGGITLLPWLMGRAMQRWMIEKEEMSARFALEKARMRLAQQEQNNALARRIHDSVTNDLSAILLLTGQLSDSASAESVRIGIDEHARQALNHVHEVIDLLNLDMNGHSEDLSVHHMQGVKSLREICDQKDKDLSRQGIQGTSAVMGDVLLSDEREEFIADLLQELYTNILRHCSGGVDEYSVVVKLSVDGVRVIQTNTCANGARHMEGVRSGRGLSLYQQAAQSLGGHLQTGFEDGTWMLNCWIPV</sequence>
<protein>
    <recommendedName>
        <fullName evidence="2">histidine kinase</fullName>
        <ecNumber evidence="2">2.7.13.3</ecNumber>
    </recommendedName>
</protein>
<evidence type="ECO:0000256" key="6">
    <source>
        <dbReference type="SAM" id="Phobius"/>
    </source>
</evidence>
<organism evidence="7 8">
    <name type="scientific">Bifidobacterium oedipodis</name>
    <dbReference type="NCBI Taxonomy" id="2675322"/>
    <lineage>
        <taxon>Bacteria</taxon>
        <taxon>Bacillati</taxon>
        <taxon>Actinomycetota</taxon>
        <taxon>Actinomycetes</taxon>
        <taxon>Bifidobacteriales</taxon>
        <taxon>Bifidobacteriaceae</taxon>
        <taxon>Bifidobacterium</taxon>
    </lineage>
</organism>
<dbReference type="InterPro" id="IPR050482">
    <property type="entry name" value="Sensor_HK_TwoCompSys"/>
</dbReference>
<dbReference type="GO" id="GO:0000160">
    <property type="term" value="P:phosphorelay signal transduction system"/>
    <property type="evidence" value="ECO:0007669"/>
    <property type="project" value="UniProtKB-KW"/>
</dbReference>
<feature type="transmembrane region" description="Helical" evidence="6">
    <location>
        <begin position="91"/>
        <end position="109"/>
    </location>
</feature>
<dbReference type="Proteomes" id="UP000532194">
    <property type="component" value="Unassembled WGS sequence"/>
</dbReference>
<evidence type="ECO:0000256" key="5">
    <source>
        <dbReference type="ARBA" id="ARBA00023012"/>
    </source>
</evidence>
<dbReference type="Gene3D" id="3.30.565.10">
    <property type="entry name" value="Histidine kinase-like ATPase, C-terminal domain"/>
    <property type="match status" value="1"/>
</dbReference>
<comment type="catalytic activity">
    <reaction evidence="1">
        <text>ATP + protein L-histidine = ADP + protein N-phospho-L-histidine.</text>
        <dbReference type="EC" id="2.7.13.3"/>
    </reaction>
</comment>
<reference evidence="7 8" key="1">
    <citation type="submission" date="2020-02" db="EMBL/GenBank/DDBJ databases">
        <title>Characterization of phylogenetic diversity of novel bifidobacterial species isolated in Czech ZOOs.</title>
        <authorList>
            <person name="Lugli G.A."/>
            <person name="Vera N.B."/>
            <person name="Ventura M."/>
        </authorList>
    </citation>
    <scope>NUCLEOTIDE SEQUENCE [LARGE SCALE GENOMIC DNA]</scope>
    <source>
        <strain evidence="7 8">DSM 109957</strain>
    </source>
</reference>
<dbReference type="EMBL" id="JAAIII010000006">
    <property type="protein sequence ID" value="NMM94730.1"/>
    <property type="molecule type" value="Genomic_DNA"/>
</dbReference>
<name>A0A7Y0EQT4_9BIFI</name>
<dbReference type="InterPro" id="IPR036890">
    <property type="entry name" value="HATPase_C_sf"/>
</dbReference>
<dbReference type="PANTHER" id="PTHR24421:SF10">
    <property type="entry name" value="NITRATE_NITRITE SENSOR PROTEIN NARQ"/>
    <property type="match status" value="1"/>
</dbReference>
<evidence type="ECO:0000313" key="8">
    <source>
        <dbReference type="Proteomes" id="UP000532194"/>
    </source>
</evidence>
<feature type="transmembrane region" description="Helical" evidence="6">
    <location>
        <begin position="21"/>
        <end position="44"/>
    </location>
</feature>
<comment type="caution">
    <text evidence="7">The sequence shown here is derived from an EMBL/GenBank/DDBJ whole genome shotgun (WGS) entry which is preliminary data.</text>
</comment>
<dbReference type="GO" id="GO:0004673">
    <property type="term" value="F:protein histidine kinase activity"/>
    <property type="evidence" value="ECO:0007669"/>
    <property type="project" value="UniProtKB-EC"/>
</dbReference>
<dbReference type="AlphaFoldDB" id="A0A7Y0EQT4"/>
<keyword evidence="6" id="KW-1133">Transmembrane helix</keyword>
<evidence type="ECO:0000256" key="1">
    <source>
        <dbReference type="ARBA" id="ARBA00000085"/>
    </source>
</evidence>
<proteinExistence type="predicted"/>
<feature type="transmembrane region" description="Helical" evidence="6">
    <location>
        <begin position="64"/>
        <end position="84"/>
    </location>
</feature>
<accession>A0A7Y0EQT4</accession>
<gene>
    <name evidence="7" type="ORF">G1C95_1918</name>
</gene>
<keyword evidence="8" id="KW-1185">Reference proteome</keyword>
<evidence type="ECO:0000256" key="4">
    <source>
        <dbReference type="ARBA" id="ARBA00022777"/>
    </source>
</evidence>
<keyword evidence="3" id="KW-0808">Transferase</keyword>